<evidence type="ECO:0000313" key="10">
    <source>
        <dbReference type="Proteomes" id="UP000521676"/>
    </source>
</evidence>
<comment type="function">
    <text evidence="7">Plays an important role in the de novo pathway of purine nucleotide biosynthesis. Catalyzes the first committed step in the biosynthesis of AMP from IMP.</text>
</comment>
<keyword evidence="1 7" id="KW-0436">Ligase</keyword>
<keyword evidence="4 7" id="KW-0658">Purine biosynthesis</keyword>
<dbReference type="Proteomes" id="UP000521676">
    <property type="component" value="Unassembled WGS sequence"/>
</dbReference>
<feature type="binding site" description="in other chain" evidence="7">
    <location>
        <position position="312"/>
    </location>
    <ligand>
        <name>IMP</name>
        <dbReference type="ChEBI" id="CHEBI:58053"/>
        <note>ligand shared between dimeric partners</note>
    </ligand>
</feature>
<keyword evidence="2 7" id="KW-0479">Metal-binding</keyword>
<dbReference type="EMBL" id="CP128400">
    <property type="protein sequence ID" value="WJW68103.1"/>
    <property type="molecule type" value="Genomic_DNA"/>
</dbReference>
<dbReference type="EC" id="6.3.4.4" evidence="7"/>
<dbReference type="GO" id="GO:0005737">
    <property type="term" value="C:cytoplasm"/>
    <property type="evidence" value="ECO:0007669"/>
    <property type="project" value="UniProtKB-SubCell"/>
</dbReference>
<keyword evidence="7" id="KW-0963">Cytoplasm</keyword>
<dbReference type="Gene3D" id="1.10.300.10">
    <property type="entry name" value="Adenylosuccinate Synthetase, subunit A, domain 2"/>
    <property type="match status" value="1"/>
</dbReference>
<feature type="binding site" evidence="7">
    <location>
        <position position="142"/>
    </location>
    <ligand>
        <name>IMP</name>
        <dbReference type="ChEBI" id="CHEBI:58053"/>
        <note>ligand shared between dimeric partners</note>
    </ligand>
</feature>
<comment type="subcellular location">
    <subcellularLocation>
        <location evidence="7">Cytoplasm</location>
    </subcellularLocation>
</comment>
<dbReference type="InterPro" id="IPR042109">
    <property type="entry name" value="Adenylosuccinate_synth_dom1"/>
</dbReference>
<dbReference type="GO" id="GO:0044208">
    <property type="term" value="P:'de novo' AMP biosynthetic process"/>
    <property type="evidence" value="ECO:0007669"/>
    <property type="project" value="UniProtKB-UniRule"/>
</dbReference>
<evidence type="ECO:0000313" key="11">
    <source>
        <dbReference type="Proteomes" id="UP001431572"/>
    </source>
</evidence>
<dbReference type="SUPFAM" id="SSF52540">
    <property type="entry name" value="P-loop containing nucleoside triphosphate hydrolases"/>
    <property type="match status" value="1"/>
</dbReference>
<dbReference type="GO" id="GO:0005525">
    <property type="term" value="F:GTP binding"/>
    <property type="evidence" value="ECO:0007669"/>
    <property type="project" value="UniProtKB-UniRule"/>
</dbReference>
<evidence type="ECO:0000313" key="8">
    <source>
        <dbReference type="EMBL" id="NWJ48166.1"/>
    </source>
</evidence>
<dbReference type="HAMAP" id="MF_00011">
    <property type="entry name" value="Adenylosucc_synth"/>
    <property type="match status" value="1"/>
</dbReference>
<dbReference type="SMART" id="SM00788">
    <property type="entry name" value="Adenylsucc_synt"/>
    <property type="match status" value="1"/>
</dbReference>
<comment type="pathway">
    <text evidence="7">Purine metabolism; AMP biosynthesis via de novo pathway; AMP from IMP: step 1/2.</text>
</comment>
<dbReference type="Pfam" id="PF00709">
    <property type="entry name" value="Adenylsucc_synt"/>
    <property type="match status" value="1"/>
</dbReference>
<reference evidence="8 10" key="1">
    <citation type="submission" date="2020-06" db="EMBL/GenBank/DDBJ databases">
        <title>Anoxygenic phototrophic Chloroflexota member uses a Type I reaction center.</title>
        <authorList>
            <person name="Tsuji J.M."/>
            <person name="Shaw N.A."/>
            <person name="Nagashima S."/>
            <person name="Venkiteswaran J."/>
            <person name="Schiff S.L."/>
            <person name="Hanada S."/>
            <person name="Tank M."/>
            <person name="Neufeld J.D."/>
        </authorList>
    </citation>
    <scope>NUCLEOTIDE SEQUENCE [LARGE SCALE GENOMIC DNA]</scope>
    <source>
        <strain evidence="8">L227-S17</strain>
    </source>
</reference>
<comment type="caution">
    <text evidence="7">Lacks conserved residue(s) required for the propagation of feature annotation.</text>
</comment>
<gene>
    <name evidence="7" type="primary">purA</name>
    <name evidence="8" type="ORF">HXX08_20115</name>
    <name evidence="9" type="ORF">OZ401_003706</name>
</gene>
<comment type="subunit">
    <text evidence="7">Homodimer.</text>
</comment>
<feature type="binding site" evidence="7">
    <location>
        <begin position="340"/>
        <end position="342"/>
    </location>
    <ligand>
        <name>GTP</name>
        <dbReference type="ChEBI" id="CHEBI:37565"/>
    </ligand>
</feature>
<protein>
    <recommendedName>
        <fullName evidence="7">Adenylosuccinate synthetase</fullName>
        <shortName evidence="7">AMPSase</shortName>
        <shortName evidence="7">AdSS</shortName>
        <ecNumber evidence="7">6.3.4.4</ecNumber>
    </recommendedName>
    <alternativeName>
        <fullName evidence="7">IMP--aspartate ligase</fullName>
    </alternativeName>
</protein>
<dbReference type="InterPro" id="IPR027417">
    <property type="entry name" value="P-loop_NTPase"/>
</dbReference>
<dbReference type="EMBL" id="JACATZ010000003">
    <property type="protein sequence ID" value="NWJ48166.1"/>
    <property type="molecule type" value="Genomic_DNA"/>
</dbReference>
<feature type="binding site" description="in other chain" evidence="7">
    <location>
        <position position="223"/>
    </location>
    <ligand>
        <name>IMP</name>
        <dbReference type="ChEBI" id="CHEBI:58053"/>
        <note>ligand shared between dimeric partners</note>
    </ligand>
</feature>
<dbReference type="PANTHER" id="PTHR11846">
    <property type="entry name" value="ADENYLOSUCCINATE SYNTHETASE"/>
    <property type="match status" value="1"/>
</dbReference>
<organism evidence="8 10">
    <name type="scientific">Candidatus Chlorohelix allophototropha</name>
    <dbReference type="NCBI Taxonomy" id="3003348"/>
    <lineage>
        <taxon>Bacteria</taxon>
        <taxon>Bacillati</taxon>
        <taxon>Chloroflexota</taxon>
        <taxon>Chloroflexia</taxon>
        <taxon>Candidatus Chloroheliales</taxon>
        <taxon>Candidatus Chloroheliaceae</taxon>
        <taxon>Candidatus Chlorohelix</taxon>
    </lineage>
</organism>
<name>A0A8T7M813_9CHLR</name>
<comment type="similarity">
    <text evidence="7">Belongs to the adenylosuccinate synthetase family.</text>
</comment>
<dbReference type="InterPro" id="IPR001114">
    <property type="entry name" value="Adenylosuccinate_synthetase"/>
</dbReference>
<dbReference type="PANTHER" id="PTHR11846:SF0">
    <property type="entry name" value="ADENYLOSUCCINATE SYNTHETASE"/>
    <property type="match status" value="1"/>
</dbReference>
<dbReference type="AlphaFoldDB" id="A0A8T7M813"/>
<evidence type="ECO:0000256" key="7">
    <source>
        <dbReference type="HAMAP-Rule" id="MF_00011"/>
    </source>
</evidence>
<evidence type="ECO:0000256" key="5">
    <source>
        <dbReference type="ARBA" id="ARBA00022842"/>
    </source>
</evidence>
<accession>A0A8T7M813</accession>
<evidence type="ECO:0000256" key="4">
    <source>
        <dbReference type="ARBA" id="ARBA00022755"/>
    </source>
</evidence>
<proteinExistence type="inferred from homology"/>
<dbReference type="RefSeq" id="WP_341470007.1">
    <property type="nucleotide sequence ID" value="NZ_CP128400.1"/>
</dbReference>
<sequence length="450" mass="50164">MSVMALIGGQWGEEGKGKFTEILAEQAKVVVRYSGGGHIRQPVINEQGRFNLQFIPRSIFNNKVITILGAGMVLDPKRVVEEMEALVGNGINLKRLFISEQAHLIMPYHPLFEEQERRVYGTPIIDTLGSGLGPAYADKVSRIGIRVGDLIQEEQFLSRLSKTLTVKNDILTKVYKQEPLNLREIYQQYLSYGRAMRERIFDTRLILQKAIEDNHTIILESDQGSMLDLDFGSYPYVSNASPTVGAACIGCGLPPSVIKASLGVFSAYIIRSQTGPFPTEMSKEEGAPLVSFRSQDNSRGGRRATNPITGERYRRYGWFDTVAARFVAQLNGLTSLAITNLDALDDFKIVKICTEYQVYDTNVRRFPSDIGTLKIATPVYEELPGWEAPTAHIKSFDELPANCQNFIKRIGTLVGVNVDIVSTGPDQKDTIVMRDPLRPINMSRVMGNYG</sequence>
<evidence type="ECO:0000256" key="6">
    <source>
        <dbReference type="ARBA" id="ARBA00023134"/>
    </source>
</evidence>
<evidence type="ECO:0000256" key="1">
    <source>
        <dbReference type="ARBA" id="ARBA00022598"/>
    </source>
</evidence>
<keyword evidence="5 7" id="KW-0460">Magnesium</keyword>
<evidence type="ECO:0000313" key="9">
    <source>
        <dbReference type="EMBL" id="WJW68103.1"/>
    </source>
</evidence>
<comment type="cofactor">
    <cofactor evidence="7">
        <name>Mg(2+)</name>
        <dbReference type="ChEBI" id="CHEBI:18420"/>
    </cofactor>
    <text evidence="7">Binds 1 Mg(2+) ion per subunit.</text>
</comment>
<comment type="catalytic activity">
    <reaction evidence="7">
        <text>IMP + L-aspartate + GTP = N(6)-(1,2-dicarboxyethyl)-AMP + GDP + phosphate + 2 H(+)</text>
        <dbReference type="Rhea" id="RHEA:15753"/>
        <dbReference type="ChEBI" id="CHEBI:15378"/>
        <dbReference type="ChEBI" id="CHEBI:29991"/>
        <dbReference type="ChEBI" id="CHEBI:37565"/>
        <dbReference type="ChEBI" id="CHEBI:43474"/>
        <dbReference type="ChEBI" id="CHEBI:57567"/>
        <dbReference type="ChEBI" id="CHEBI:58053"/>
        <dbReference type="ChEBI" id="CHEBI:58189"/>
        <dbReference type="EC" id="6.3.4.4"/>
    </reaction>
</comment>
<dbReference type="InterPro" id="IPR042111">
    <property type="entry name" value="Adenylosuccinate_synth_dom3"/>
</dbReference>
<evidence type="ECO:0000256" key="2">
    <source>
        <dbReference type="ARBA" id="ARBA00022723"/>
    </source>
</evidence>
<dbReference type="Gene3D" id="3.40.440.10">
    <property type="entry name" value="Adenylosuccinate Synthetase, subunit A, domain 1"/>
    <property type="match status" value="1"/>
</dbReference>
<dbReference type="InterPro" id="IPR042110">
    <property type="entry name" value="Adenylosuccinate_synth_dom2"/>
</dbReference>
<reference evidence="9" key="2">
    <citation type="journal article" date="2024" name="Nature">
        <title>Anoxygenic phototroph of the Chloroflexota uses a type I reaction centre.</title>
        <authorList>
            <person name="Tsuji J.M."/>
            <person name="Shaw N.A."/>
            <person name="Nagashima S."/>
            <person name="Venkiteswaran J.J."/>
            <person name="Schiff S.L."/>
            <person name="Watanabe T."/>
            <person name="Fukui M."/>
            <person name="Hanada S."/>
            <person name="Tank M."/>
            <person name="Neufeld J.D."/>
        </authorList>
    </citation>
    <scope>NUCLEOTIDE SEQUENCE</scope>
    <source>
        <strain evidence="9">L227-S17</strain>
    </source>
</reference>
<feature type="binding site" evidence="7">
    <location>
        <position position="314"/>
    </location>
    <ligand>
        <name>GTP</name>
        <dbReference type="ChEBI" id="CHEBI:37565"/>
    </ligand>
</feature>
<dbReference type="NCBIfam" id="NF002223">
    <property type="entry name" value="PRK01117.1"/>
    <property type="match status" value="1"/>
</dbReference>
<keyword evidence="11" id="KW-1185">Reference proteome</keyword>
<keyword evidence="3 7" id="KW-0547">Nucleotide-binding</keyword>
<dbReference type="Gene3D" id="3.90.170.10">
    <property type="entry name" value="Adenylosuccinate Synthetase, subunit A, domain 3"/>
    <property type="match status" value="1"/>
</dbReference>
<feature type="binding site" evidence="7">
    <location>
        <begin position="422"/>
        <end position="424"/>
    </location>
    <ligand>
        <name>GTP</name>
        <dbReference type="ChEBI" id="CHEBI:37565"/>
    </ligand>
</feature>
<keyword evidence="6 7" id="KW-0342">GTP-binding</keyword>
<dbReference type="Proteomes" id="UP001431572">
    <property type="component" value="Chromosome 2"/>
</dbReference>
<dbReference type="GO" id="GO:0046040">
    <property type="term" value="P:IMP metabolic process"/>
    <property type="evidence" value="ECO:0007669"/>
    <property type="project" value="TreeGrafter"/>
</dbReference>
<dbReference type="FunFam" id="1.10.300.10:FF:000001">
    <property type="entry name" value="Adenylosuccinate synthetase"/>
    <property type="match status" value="1"/>
</dbReference>
<dbReference type="GO" id="GO:0004019">
    <property type="term" value="F:adenylosuccinate synthase activity"/>
    <property type="evidence" value="ECO:0007669"/>
    <property type="project" value="UniProtKB-UniRule"/>
</dbReference>
<evidence type="ECO:0000256" key="3">
    <source>
        <dbReference type="ARBA" id="ARBA00022741"/>
    </source>
</evidence>
<dbReference type="GO" id="GO:0000287">
    <property type="term" value="F:magnesium ion binding"/>
    <property type="evidence" value="ECO:0007669"/>
    <property type="project" value="UniProtKB-UniRule"/>
</dbReference>